<dbReference type="GO" id="GO:0042742">
    <property type="term" value="P:defense response to bacterium"/>
    <property type="evidence" value="ECO:0007669"/>
    <property type="project" value="UniProtKB-UniRule"/>
</dbReference>
<dbReference type="GO" id="GO:0005576">
    <property type="term" value="C:extracellular region"/>
    <property type="evidence" value="ECO:0007669"/>
    <property type="project" value="UniProtKB-SubCell"/>
</dbReference>
<accession>A0AAD7SGQ2</accession>
<dbReference type="InterPro" id="IPR025933">
    <property type="entry name" value="Beta_defensin_dom"/>
</dbReference>
<organism evidence="8 9">
    <name type="scientific">Aldrovandia affinis</name>
    <dbReference type="NCBI Taxonomy" id="143900"/>
    <lineage>
        <taxon>Eukaryota</taxon>
        <taxon>Metazoa</taxon>
        <taxon>Chordata</taxon>
        <taxon>Craniata</taxon>
        <taxon>Vertebrata</taxon>
        <taxon>Euteleostomi</taxon>
        <taxon>Actinopterygii</taxon>
        <taxon>Neopterygii</taxon>
        <taxon>Teleostei</taxon>
        <taxon>Notacanthiformes</taxon>
        <taxon>Halosauridae</taxon>
        <taxon>Aldrovandia</taxon>
    </lineage>
</organism>
<protein>
    <recommendedName>
        <fullName evidence="6">Beta-defensin</fullName>
    </recommendedName>
</protein>
<name>A0AAD7SGQ2_9TELE</name>
<keyword evidence="4 6" id="KW-0732">Signal</keyword>
<comment type="caution">
    <text evidence="8">The sequence shown here is derived from an EMBL/GenBank/DDBJ whole genome shotgun (WGS) entry which is preliminary data.</text>
</comment>
<evidence type="ECO:0000256" key="2">
    <source>
        <dbReference type="ARBA" id="ARBA00007371"/>
    </source>
</evidence>
<dbReference type="EMBL" id="JAINUG010000065">
    <property type="protein sequence ID" value="KAJ8402197.1"/>
    <property type="molecule type" value="Genomic_DNA"/>
</dbReference>
<evidence type="ECO:0000256" key="4">
    <source>
        <dbReference type="ARBA" id="ARBA00022729"/>
    </source>
</evidence>
<feature type="chain" id="PRO_5041780654" description="Beta-defensin" evidence="6">
    <location>
        <begin position="27"/>
        <end position="68"/>
    </location>
</feature>
<comment type="similarity">
    <text evidence="2 6">Belongs to the beta-defensin family.</text>
</comment>
<dbReference type="AlphaFoldDB" id="A0AAD7SGQ2"/>
<keyword evidence="3 6" id="KW-0964">Secreted</keyword>
<keyword evidence="6" id="KW-0044">Antibiotic</keyword>
<comment type="subcellular location">
    <subcellularLocation>
        <location evidence="1 6">Secreted</location>
    </subcellularLocation>
</comment>
<evidence type="ECO:0000259" key="7">
    <source>
        <dbReference type="Pfam" id="PF13841"/>
    </source>
</evidence>
<keyword evidence="6" id="KW-0211">Defensin</keyword>
<evidence type="ECO:0000256" key="5">
    <source>
        <dbReference type="ARBA" id="ARBA00023157"/>
    </source>
</evidence>
<dbReference type="GO" id="GO:0045087">
    <property type="term" value="P:innate immune response"/>
    <property type="evidence" value="ECO:0007669"/>
    <property type="project" value="InterPro"/>
</dbReference>
<gene>
    <name evidence="8" type="ORF">AAFF_G00370620</name>
</gene>
<keyword evidence="6" id="KW-0929">Antimicrobial</keyword>
<evidence type="ECO:0000256" key="3">
    <source>
        <dbReference type="ARBA" id="ARBA00022525"/>
    </source>
</evidence>
<dbReference type="Proteomes" id="UP001221898">
    <property type="component" value="Unassembled WGS sequence"/>
</dbReference>
<keyword evidence="9" id="KW-1185">Reference proteome</keyword>
<feature type="domain" description="Beta-defensin" evidence="7">
    <location>
        <begin position="33"/>
        <end position="63"/>
    </location>
</feature>
<comment type="function">
    <text evidence="6">Has antibacterial activity.</text>
</comment>
<evidence type="ECO:0000313" key="8">
    <source>
        <dbReference type="EMBL" id="KAJ8402197.1"/>
    </source>
</evidence>
<feature type="signal peptide" evidence="6">
    <location>
        <begin position="1"/>
        <end position="26"/>
    </location>
</feature>
<evidence type="ECO:0000256" key="1">
    <source>
        <dbReference type="ARBA" id="ARBA00004613"/>
    </source>
</evidence>
<keyword evidence="5" id="KW-1015">Disulfide bond</keyword>
<dbReference type="Pfam" id="PF13841">
    <property type="entry name" value="Defensin_beta_2"/>
    <property type="match status" value="1"/>
</dbReference>
<proteinExistence type="inferred from homology"/>
<evidence type="ECO:0000256" key="6">
    <source>
        <dbReference type="RuleBase" id="RU231113"/>
    </source>
</evidence>
<evidence type="ECO:0000313" key="9">
    <source>
        <dbReference type="Proteomes" id="UP001221898"/>
    </source>
</evidence>
<reference evidence="8" key="1">
    <citation type="journal article" date="2023" name="Science">
        <title>Genome structures resolve the early diversification of teleost fishes.</title>
        <authorList>
            <person name="Parey E."/>
            <person name="Louis A."/>
            <person name="Montfort J."/>
            <person name="Bouchez O."/>
            <person name="Roques C."/>
            <person name="Iampietro C."/>
            <person name="Lluch J."/>
            <person name="Castinel A."/>
            <person name="Donnadieu C."/>
            <person name="Desvignes T."/>
            <person name="Floi Bucao C."/>
            <person name="Jouanno E."/>
            <person name="Wen M."/>
            <person name="Mejri S."/>
            <person name="Dirks R."/>
            <person name="Jansen H."/>
            <person name="Henkel C."/>
            <person name="Chen W.J."/>
            <person name="Zahm M."/>
            <person name="Cabau C."/>
            <person name="Klopp C."/>
            <person name="Thompson A.W."/>
            <person name="Robinson-Rechavi M."/>
            <person name="Braasch I."/>
            <person name="Lecointre G."/>
            <person name="Bobe J."/>
            <person name="Postlethwait J.H."/>
            <person name="Berthelot C."/>
            <person name="Roest Crollius H."/>
            <person name="Guiguen Y."/>
        </authorList>
    </citation>
    <scope>NUCLEOTIDE SEQUENCE</scope>
    <source>
        <strain evidence="8">NC1722</strain>
    </source>
</reference>
<sequence length="68" mass="7383">MNRQHILVLVLLAFLCISCEVKEAAAAAFPWNCSSFGGACRPMCLPTEMHFGPFGCGKGFLCCVSHFL</sequence>